<protein>
    <recommendedName>
        <fullName evidence="7">Thioredoxin domain-containing protein</fullName>
    </recommendedName>
</protein>
<dbReference type="CDD" id="cd02966">
    <property type="entry name" value="TlpA_like_family"/>
    <property type="match status" value="1"/>
</dbReference>
<evidence type="ECO:0000256" key="1">
    <source>
        <dbReference type="ARBA" id="ARBA00004196"/>
    </source>
</evidence>
<evidence type="ECO:0000256" key="6">
    <source>
        <dbReference type="SAM" id="SignalP"/>
    </source>
</evidence>
<keyword evidence="3" id="KW-0812">Transmembrane</keyword>
<evidence type="ECO:0000256" key="4">
    <source>
        <dbReference type="ARBA" id="ARBA00023157"/>
    </source>
</evidence>
<sequence>MRRAALALVALAVLVVTSACHGGATELTPPNESNVKVDTPAYRTLKARAGIEDCPAAATTDGGLPSKSLPCLGGGRRVDLSTLKGPLLLNFWAASCGPCRKEMPALAAFYKKYGDRVGVLGIDSADTQPGSALELAKRSGVTYPLVADPGVDLQGTALTVRGYPTFFFLSADGTLSKPVAGGLASLDEVVALVEKQLGTRL</sequence>
<proteinExistence type="predicted"/>
<comment type="subcellular location">
    <subcellularLocation>
        <location evidence="1">Cell envelope</location>
    </subcellularLocation>
</comment>
<dbReference type="PANTHER" id="PTHR42852">
    <property type="entry name" value="THIOL:DISULFIDE INTERCHANGE PROTEIN DSBE"/>
    <property type="match status" value="1"/>
</dbReference>
<dbReference type="Gene3D" id="3.40.30.10">
    <property type="entry name" value="Glutaredoxin"/>
    <property type="match status" value="1"/>
</dbReference>
<feature type="signal peptide" evidence="6">
    <location>
        <begin position="1"/>
        <end position="21"/>
    </location>
</feature>
<dbReference type="InterPro" id="IPR000866">
    <property type="entry name" value="AhpC/TSA"/>
</dbReference>
<dbReference type="PROSITE" id="PS51352">
    <property type="entry name" value="THIOREDOXIN_2"/>
    <property type="match status" value="1"/>
</dbReference>
<name>A0ABN2QLN2_9ACTN</name>
<keyword evidence="4" id="KW-1015">Disulfide bond</keyword>
<dbReference type="EMBL" id="BAAAPB010000001">
    <property type="protein sequence ID" value="GAA1953444.1"/>
    <property type="molecule type" value="Genomic_DNA"/>
</dbReference>
<feature type="domain" description="Thioredoxin" evidence="7">
    <location>
        <begin position="58"/>
        <end position="198"/>
    </location>
</feature>
<organism evidence="8 9">
    <name type="scientific">Nocardioides panacihumi</name>
    <dbReference type="NCBI Taxonomy" id="400774"/>
    <lineage>
        <taxon>Bacteria</taxon>
        <taxon>Bacillati</taxon>
        <taxon>Actinomycetota</taxon>
        <taxon>Actinomycetes</taxon>
        <taxon>Propionibacteriales</taxon>
        <taxon>Nocardioidaceae</taxon>
        <taxon>Nocardioides</taxon>
    </lineage>
</organism>
<dbReference type="SUPFAM" id="SSF52833">
    <property type="entry name" value="Thioredoxin-like"/>
    <property type="match status" value="1"/>
</dbReference>
<dbReference type="InterPro" id="IPR050553">
    <property type="entry name" value="Thioredoxin_ResA/DsbE_sf"/>
</dbReference>
<accession>A0ABN2QLN2</accession>
<comment type="caution">
    <text evidence="8">The sequence shown here is derived from an EMBL/GenBank/DDBJ whole genome shotgun (WGS) entry which is preliminary data.</text>
</comment>
<feature type="chain" id="PRO_5047082084" description="Thioredoxin domain-containing protein" evidence="6">
    <location>
        <begin position="22"/>
        <end position="201"/>
    </location>
</feature>
<keyword evidence="6" id="KW-0732">Signal</keyword>
<keyword evidence="2" id="KW-0201">Cytochrome c-type biogenesis</keyword>
<keyword evidence="9" id="KW-1185">Reference proteome</keyword>
<dbReference type="RefSeq" id="WP_344043176.1">
    <property type="nucleotide sequence ID" value="NZ_BAAAPB010000001.1"/>
</dbReference>
<dbReference type="Pfam" id="PF00578">
    <property type="entry name" value="AhpC-TSA"/>
    <property type="match status" value="1"/>
</dbReference>
<dbReference type="Proteomes" id="UP001500571">
    <property type="component" value="Unassembled WGS sequence"/>
</dbReference>
<dbReference type="InterPro" id="IPR036249">
    <property type="entry name" value="Thioredoxin-like_sf"/>
</dbReference>
<evidence type="ECO:0000259" key="7">
    <source>
        <dbReference type="PROSITE" id="PS51352"/>
    </source>
</evidence>
<dbReference type="PANTHER" id="PTHR42852:SF6">
    <property type="entry name" value="THIOL:DISULFIDE INTERCHANGE PROTEIN DSBE"/>
    <property type="match status" value="1"/>
</dbReference>
<dbReference type="PROSITE" id="PS51257">
    <property type="entry name" value="PROKAR_LIPOPROTEIN"/>
    <property type="match status" value="1"/>
</dbReference>
<evidence type="ECO:0000313" key="9">
    <source>
        <dbReference type="Proteomes" id="UP001500571"/>
    </source>
</evidence>
<dbReference type="InterPro" id="IPR013766">
    <property type="entry name" value="Thioredoxin_domain"/>
</dbReference>
<gene>
    <name evidence="8" type="ORF">GCM10009798_10760</name>
</gene>
<reference evidence="8 9" key="1">
    <citation type="journal article" date="2019" name="Int. J. Syst. Evol. Microbiol.">
        <title>The Global Catalogue of Microorganisms (GCM) 10K type strain sequencing project: providing services to taxonomists for standard genome sequencing and annotation.</title>
        <authorList>
            <consortium name="The Broad Institute Genomics Platform"/>
            <consortium name="The Broad Institute Genome Sequencing Center for Infectious Disease"/>
            <person name="Wu L."/>
            <person name="Ma J."/>
        </authorList>
    </citation>
    <scope>NUCLEOTIDE SEQUENCE [LARGE SCALE GENOMIC DNA]</scope>
    <source>
        <strain evidence="8 9">JCM 15309</strain>
    </source>
</reference>
<keyword evidence="5" id="KW-0676">Redox-active center</keyword>
<keyword evidence="3" id="KW-0735">Signal-anchor</keyword>
<evidence type="ECO:0000256" key="2">
    <source>
        <dbReference type="ARBA" id="ARBA00022748"/>
    </source>
</evidence>
<evidence type="ECO:0000313" key="8">
    <source>
        <dbReference type="EMBL" id="GAA1953444.1"/>
    </source>
</evidence>
<evidence type="ECO:0000256" key="5">
    <source>
        <dbReference type="ARBA" id="ARBA00023284"/>
    </source>
</evidence>
<evidence type="ECO:0000256" key="3">
    <source>
        <dbReference type="ARBA" id="ARBA00022968"/>
    </source>
</evidence>